<keyword evidence="4" id="KW-0175">Coiled coil</keyword>
<evidence type="ECO:0000256" key="2">
    <source>
        <dbReference type="ARBA" id="ARBA00022723"/>
    </source>
</evidence>
<organism evidence="6 7">
    <name type="scientific">Allacma fusca</name>
    <dbReference type="NCBI Taxonomy" id="39272"/>
    <lineage>
        <taxon>Eukaryota</taxon>
        <taxon>Metazoa</taxon>
        <taxon>Ecdysozoa</taxon>
        <taxon>Arthropoda</taxon>
        <taxon>Hexapoda</taxon>
        <taxon>Collembola</taxon>
        <taxon>Symphypleona</taxon>
        <taxon>Sminthuridae</taxon>
        <taxon>Allacma</taxon>
    </lineage>
</organism>
<dbReference type="AlphaFoldDB" id="A0A8J2LEN2"/>
<dbReference type="GO" id="GO:0016798">
    <property type="term" value="F:hydrolase activity, acting on glycosyl bonds"/>
    <property type="evidence" value="ECO:0007669"/>
    <property type="project" value="TreeGrafter"/>
</dbReference>
<gene>
    <name evidence="6" type="ORF">AFUS01_LOCUS31558</name>
</gene>
<keyword evidence="3" id="KW-1015">Disulfide bond</keyword>
<dbReference type="HAMAP" id="MF_01876">
    <property type="entry name" value="PsiMP_glycosidase"/>
    <property type="match status" value="1"/>
</dbReference>
<evidence type="ECO:0000256" key="3">
    <source>
        <dbReference type="ARBA" id="ARBA00023157"/>
    </source>
</evidence>
<name>A0A8J2LEN2_9HEXA</name>
<dbReference type="PROSITE" id="PS51808">
    <property type="entry name" value="CHCH"/>
    <property type="match status" value="1"/>
</dbReference>
<dbReference type="InterPro" id="IPR013892">
    <property type="entry name" value="Cyt_c_biogenesis_Cmc1-like"/>
</dbReference>
<accession>A0A8J2LEN2</accession>
<feature type="compositionally biased region" description="Basic and acidic residues" evidence="5">
    <location>
        <begin position="654"/>
        <end position="673"/>
    </location>
</feature>
<evidence type="ECO:0000256" key="4">
    <source>
        <dbReference type="SAM" id="Coils"/>
    </source>
</evidence>
<dbReference type="OrthoDB" id="198885at2759"/>
<proteinExistence type="inferred from homology"/>
<dbReference type="Proteomes" id="UP000708208">
    <property type="component" value="Unassembled WGS sequence"/>
</dbReference>
<keyword evidence="2" id="KW-0479">Metal-binding</keyword>
<evidence type="ECO:0000256" key="5">
    <source>
        <dbReference type="SAM" id="MobiDB-lite"/>
    </source>
</evidence>
<protein>
    <recommendedName>
        <fullName evidence="8">COX assembly mitochondrial protein</fullName>
    </recommendedName>
</protein>
<feature type="region of interest" description="Disordered" evidence="5">
    <location>
        <begin position="1"/>
        <end position="31"/>
    </location>
</feature>
<dbReference type="GO" id="GO:0005737">
    <property type="term" value="C:cytoplasm"/>
    <property type="evidence" value="ECO:0007669"/>
    <property type="project" value="TreeGrafter"/>
</dbReference>
<feature type="coiled-coil region" evidence="4">
    <location>
        <begin position="150"/>
        <end position="182"/>
    </location>
</feature>
<comment type="caution">
    <text evidence="6">The sequence shown here is derived from an EMBL/GenBank/DDBJ whole genome shotgun (WGS) entry which is preliminary data.</text>
</comment>
<dbReference type="PANTHER" id="PTHR42909">
    <property type="entry name" value="ZGC:136858"/>
    <property type="match status" value="1"/>
</dbReference>
<keyword evidence="7" id="KW-1185">Reference proteome</keyword>
<dbReference type="InterPro" id="IPR007342">
    <property type="entry name" value="PsuG"/>
</dbReference>
<sequence>MVNSTGPETSEGKTETFNPKNPHGVGDPNDKSLRKVEKDVCIPKIMRDKAKTTKCVAEVDAFTECCKNSNFFMVFKCKKQTNDMKECLTRWYQDDEFRKICEQEYLDERTEFRRTGIRKLQKEKQQAFLGVLLDVPQRVGINSTCIYFGIDNLRKREREREREGEKEEKRKKEENQMKLKLRRLGGSQANYLKAIIRNKSTVEKGFVEIRDGSVFSSLSQTRSSPYRISEEVYEAILKNSQPVVALESAIITHGMPYPHNIATALHLENIIRHKGVIPATVGVIEGQLTVGLSQQDIETLGSAVKEKCPGSSKSRVVKVSRRDLPYALSQGLSGGTTVSGTIIGAVGAKIPIFVTGGLGGVHRGAESTFDISADLKELGRSPIAVISAGVKSILDIGKTLEYLETEGVCVCVLDSEGKKARRREVRNENENDGEDIPAKNIRSIKFPSFFTSESPFPAPHVLDNEIEAANLLHSSFRLELGSGILIAVPIPKEFATSGERIEKAIETALEDARREGINGKDMTPFLLGKVNELTGGDSLEANKHLIENNALVGAEIALELLRLRKETVGEEMLSSSINSGDNSHSESHHLNSGHYHYVPGTGTRTGGGLRNCGLNNVGGVERNPTISSPTSTVRGFGTTTNCLTSHNGPTNCDHSLETDQPWHLEGFKGEDGNGRGPKSSRLNDETKTKSYHSFSSSGRPVVIGGTSLDLVLNVQEEAIVVHIGVASPGK</sequence>
<dbReference type="GO" id="GO:0004730">
    <property type="term" value="F:pseudouridylate synthase activity"/>
    <property type="evidence" value="ECO:0007669"/>
    <property type="project" value="InterPro"/>
</dbReference>
<evidence type="ECO:0000313" key="7">
    <source>
        <dbReference type="Proteomes" id="UP000708208"/>
    </source>
</evidence>
<evidence type="ECO:0000313" key="6">
    <source>
        <dbReference type="EMBL" id="CAG7821209.1"/>
    </source>
</evidence>
<evidence type="ECO:0000256" key="1">
    <source>
        <dbReference type="ARBA" id="ARBA00007347"/>
    </source>
</evidence>
<evidence type="ECO:0008006" key="8">
    <source>
        <dbReference type="Google" id="ProtNLM"/>
    </source>
</evidence>
<reference evidence="6" key="1">
    <citation type="submission" date="2021-06" db="EMBL/GenBank/DDBJ databases">
        <authorList>
            <person name="Hodson N. C."/>
            <person name="Mongue J. A."/>
            <person name="Jaron S. K."/>
        </authorList>
    </citation>
    <scope>NUCLEOTIDE SEQUENCE</scope>
</reference>
<feature type="region of interest" description="Disordered" evidence="5">
    <location>
        <begin position="574"/>
        <end position="594"/>
    </location>
</feature>
<comment type="similarity">
    <text evidence="1">Belongs to the CMC family.</text>
</comment>
<feature type="region of interest" description="Disordered" evidence="5">
    <location>
        <begin position="653"/>
        <end position="698"/>
    </location>
</feature>
<dbReference type="PANTHER" id="PTHR42909:SF1">
    <property type="entry name" value="CARBOHYDRATE KINASE PFKB DOMAIN-CONTAINING PROTEIN"/>
    <property type="match status" value="1"/>
</dbReference>
<dbReference type="Pfam" id="PF04227">
    <property type="entry name" value="Indigoidine_A"/>
    <property type="match status" value="1"/>
</dbReference>
<dbReference type="EMBL" id="CAJVCH010503460">
    <property type="protein sequence ID" value="CAG7821209.1"/>
    <property type="molecule type" value="Genomic_DNA"/>
</dbReference>
<dbReference type="Pfam" id="PF08583">
    <property type="entry name" value="Cmc1"/>
    <property type="match status" value="1"/>
</dbReference>
<dbReference type="GO" id="GO:0046872">
    <property type="term" value="F:metal ion binding"/>
    <property type="evidence" value="ECO:0007669"/>
    <property type="project" value="UniProtKB-KW"/>
</dbReference>